<evidence type="ECO:0000313" key="1">
    <source>
        <dbReference type="EMBL" id="ATA81680.1"/>
    </source>
</evidence>
<dbReference type="Proteomes" id="UP000217276">
    <property type="component" value="Chromosome"/>
</dbReference>
<protein>
    <submittedName>
        <fullName evidence="1">Uncharacterized protein</fullName>
    </submittedName>
</protein>
<name>A0A250F979_9FLAO</name>
<proteinExistence type="predicted"/>
<gene>
    <name evidence="1" type="ORF">CGC53_04615</name>
</gene>
<reference evidence="2" key="1">
    <citation type="submission" date="2017-06" db="EMBL/GenBank/DDBJ databases">
        <title>Capnocytophaga spp. assemblies.</title>
        <authorList>
            <person name="Gulvik C.A."/>
        </authorList>
    </citation>
    <scope>NUCLEOTIDE SEQUENCE [LARGE SCALE GENOMIC DNA]</scope>
    <source>
        <strain evidence="2">H6253</strain>
    </source>
</reference>
<evidence type="ECO:0000313" key="2">
    <source>
        <dbReference type="Proteomes" id="UP000217276"/>
    </source>
</evidence>
<keyword evidence="2" id="KW-1185">Reference proteome</keyword>
<dbReference type="EMBL" id="CP022384">
    <property type="protein sequence ID" value="ATA81680.1"/>
    <property type="molecule type" value="Genomic_DNA"/>
</dbReference>
<organism evidence="1 2">
    <name type="scientific">Capnocytophaga leadbetteri</name>
    <dbReference type="NCBI Taxonomy" id="327575"/>
    <lineage>
        <taxon>Bacteria</taxon>
        <taxon>Pseudomonadati</taxon>
        <taxon>Bacteroidota</taxon>
        <taxon>Flavobacteriia</taxon>
        <taxon>Flavobacteriales</taxon>
        <taxon>Flavobacteriaceae</taxon>
        <taxon>Capnocytophaga</taxon>
    </lineage>
</organism>
<sequence length="79" mass="9462">MEKRKKYNAKRNDIHKLKSLAGKKTGEYISDKAFEIYLKYEDILTQRQNWILLKLIAINEGEAFYLSEEEIENLLLKLR</sequence>
<dbReference type="RefSeq" id="WP_095913640.1">
    <property type="nucleotide sequence ID" value="NZ_CAUQGS010000001.1"/>
</dbReference>
<dbReference type="AlphaFoldDB" id="A0A250F979"/>
<accession>A0A250F979</accession>
<dbReference type="KEGG" id="clk:CGC53_04615"/>